<protein>
    <submittedName>
        <fullName evidence="1">Uncharacterized protein</fullName>
    </submittedName>
</protein>
<name>A0A5B7IBF3_PORTR</name>
<dbReference type="Proteomes" id="UP000324222">
    <property type="component" value="Unassembled WGS sequence"/>
</dbReference>
<evidence type="ECO:0000313" key="1">
    <source>
        <dbReference type="EMBL" id="MPC78837.1"/>
    </source>
</evidence>
<organism evidence="1 2">
    <name type="scientific">Portunus trituberculatus</name>
    <name type="common">Swimming crab</name>
    <name type="synonym">Neptunus trituberculatus</name>
    <dbReference type="NCBI Taxonomy" id="210409"/>
    <lineage>
        <taxon>Eukaryota</taxon>
        <taxon>Metazoa</taxon>
        <taxon>Ecdysozoa</taxon>
        <taxon>Arthropoda</taxon>
        <taxon>Crustacea</taxon>
        <taxon>Multicrustacea</taxon>
        <taxon>Malacostraca</taxon>
        <taxon>Eumalacostraca</taxon>
        <taxon>Eucarida</taxon>
        <taxon>Decapoda</taxon>
        <taxon>Pleocyemata</taxon>
        <taxon>Brachyura</taxon>
        <taxon>Eubrachyura</taxon>
        <taxon>Portunoidea</taxon>
        <taxon>Portunidae</taxon>
        <taxon>Portuninae</taxon>
        <taxon>Portunus</taxon>
    </lineage>
</organism>
<reference evidence="1 2" key="1">
    <citation type="submission" date="2019-05" db="EMBL/GenBank/DDBJ databases">
        <title>Another draft genome of Portunus trituberculatus and its Hox gene families provides insights of decapod evolution.</title>
        <authorList>
            <person name="Jeong J.-H."/>
            <person name="Song I."/>
            <person name="Kim S."/>
            <person name="Choi T."/>
            <person name="Kim D."/>
            <person name="Ryu S."/>
            <person name="Kim W."/>
        </authorList>
    </citation>
    <scope>NUCLEOTIDE SEQUENCE [LARGE SCALE GENOMIC DNA]</scope>
    <source>
        <tissue evidence="1">Muscle</tissue>
    </source>
</reference>
<comment type="caution">
    <text evidence="1">The sequence shown here is derived from an EMBL/GenBank/DDBJ whole genome shotgun (WGS) entry which is preliminary data.</text>
</comment>
<evidence type="ECO:0000313" key="2">
    <source>
        <dbReference type="Proteomes" id="UP000324222"/>
    </source>
</evidence>
<dbReference type="AlphaFoldDB" id="A0A5B7IBF3"/>
<sequence length="75" mass="8440">MGVLNVVSCPFRGFVSFRGVSDPIWWASPPVRFQLYACPRKTCIVYRIASIALFDSGLSKLVRAVMRIKGRHPTL</sequence>
<proteinExistence type="predicted"/>
<keyword evidence="2" id="KW-1185">Reference proteome</keyword>
<dbReference type="EMBL" id="VSRR010049502">
    <property type="protein sequence ID" value="MPC78837.1"/>
    <property type="molecule type" value="Genomic_DNA"/>
</dbReference>
<accession>A0A5B7IBF3</accession>
<gene>
    <name evidence="1" type="ORF">E2C01_073335</name>
</gene>